<accession>L1IAN6</accession>
<dbReference type="OMA" id="RCENFAT"/>
<dbReference type="HOGENOM" id="CLU_636875_0_0_1"/>
<proteinExistence type="predicted"/>
<dbReference type="eggNOG" id="ENOG502S5ZS">
    <property type="taxonomic scope" value="Eukaryota"/>
</dbReference>
<dbReference type="EnsemblProtists" id="EKX33172">
    <property type="protein sequence ID" value="EKX33172"/>
    <property type="gene ID" value="GUITHDRAFT_148112"/>
</dbReference>
<dbReference type="GeneID" id="17289899"/>
<protein>
    <recommendedName>
        <fullName evidence="5">Alginate lyase domain-containing protein</fullName>
    </recommendedName>
</protein>
<dbReference type="RefSeq" id="XP_005820152.1">
    <property type="nucleotide sequence ID" value="XM_005820095.1"/>
</dbReference>
<dbReference type="EMBL" id="JH993153">
    <property type="protein sequence ID" value="EKX33172.1"/>
    <property type="molecule type" value="Genomic_DNA"/>
</dbReference>
<evidence type="ECO:0000313" key="4">
    <source>
        <dbReference type="Proteomes" id="UP000011087"/>
    </source>
</evidence>
<dbReference type="Proteomes" id="UP000011087">
    <property type="component" value="Unassembled WGS sequence"/>
</dbReference>
<evidence type="ECO:0000313" key="2">
    <source>
        <dbReference type="EMBL" id="EKX33172.1"/>
    </source>
</evidence>
<evidence type="ECO:0000313" key="3">
    <source>
        <dbReference type="EnsemblProtists" id="EKX33172"/>
    </source>
</evidence>
<evidence type="ECO:0008006" key="5">
    <source>
        <dbReference type="Google" id="ProtNLM"/>
    </source>
</evidence>
<organism evidence="2">
    <name type="scientific">Guillardia theta (strain CCMP2712)</name>
    <name type="common">Cryptophyte</name>
    <dbReference type="NCBI Taxonomy" id="905079"/>
    <lineage>
        <taxon>Eukaryota</taxon>
        <taxon>Cryptophyceae</taxon>
        <taxon>Pyrenomonadales</taxon>
        <taxon>Geminigeraceae</taxon>
        <taxon>Guillardia</taxon>
    </lineage>
</organism>
<dbReference type="InterPro" id="IPR011643">
    <property type="entry name" value="HCR1"/>
</dbReference>
<keyword evidence="4" id="KW-1185">Reference proteome</keyword>
<keyword evidence="1" id="KW-0732">Signal</keyword>
<dbReference type="OrthoDB" id="41870at2759"/>
<feature type="chain" id="PRO_5008769824" description="Alginate lyase domain-containing protein" evidence="1">
    <location>
        <begin position="18"/>
        <end position="431"/>
    </location>
</feature>
<feature type="signal peptide" evidence="1">
    <location>
        <begin position="1"/>
        <end position="17"/>
    </location>
</feature>
<gene>
    <name evidence="2" type="ORF">GUITHDRAFT_148112</name>
</gene>
<dbReference type="PaxDb" id="55529-EKX33172"/>
<evidence type="ECO:0000256" key="1">
    <source>
        <dbReference type="SAM" id="SignalP"/>
    </source>
</evidence>
<reference evidence="2 4" key="1">
    <citation type="journal article" date="2012" name="Nature">
        <title>Algal genomes reveal evolutionary mosaicism and the fate of nucleomorphs.</title>
        <authorList>
            <consortium name="DOE Joint Genome Institute"/>
            <person name="Curtis B.A."/>
            <person name="Tanifuji G."/>
            <person name="Burki F."/>
            <person name="Gruber A."/>
            <person name="Irimia M."/>
            <person name="Maruyama S."/>
            <person name="Arias M.C."/>
            <person name="Ball S.G."/>
            <person name="Gile G.H."/>
            <person name="Hirakawa Y."/>
            <person name="Hopkins J.F."/>
            <person name="Kuo A."/>
            <person name="Rensing S.A."/>
            <person name="Schmutz J."/>
            <person name="Symeonidi A."/>
            <person name="Elias M."/>
            <person name="Eveleigh R.J."/>
            <person name="Herman E.K."/>
            <person name="Klute M.J."/>
            <person name="Nakayama T."/>
            <person name="Obornik M."/>
            <person name="Reyes-Prieto A."/>
            <person name="Armbrust E.V."/>
            <person name="Aves S.J."/>
            <person name="Beiko R.G."/>
            <person name="Coutinho P."/>
            <person name="Dacks J.B."/>
            <person name="Durnford D.G."/>
            <person name="Fast N.M."/>
            <person name="Green B.R."/>
            <person name="Grisdale C.J."/>
            <person name="Hempel F."/>
            <person name="Henrissat B."/>
            <person name="Hoppner M.P."/>
            <person name="Ishida K."/>
            <person name="Kim E."/>
            <person name="Koreny L."/>
            <person name="Kroth P.G."/>
            <person name="Liu Y."/>
            <person name="Malik S.B."/>
            <person name="Maier U.G."/>
            <person name="McRose D."/>
            <person name="Mock T."/>
            <person name="Neilson J.A."/>
            <person name="Onodera N.T."/>
            <person name="Poole A.M."/>
            <person name="Pritham E.J."/>
            <person name="Richards T.A."/>
            <person name="Rocap G."/>
            <person name="Roy S.W."/>
            <person name="Sarai C."/>
            <person name="Schaack S."/>
            <person name="Shirato S."/>
            <person name="Slamovits C.H."/>
            <person name="Spencer D.F."/>
            <person name="Suzuki S."/>
            <person name="Worden A.Z."/>
            <person name="Zauner S."/>
            <person name="Barry K."/>
            <person name="Bell C."/>
            <person name="Bharti A.K."/>
            <person name="Crow J.A."/>
            <person name="Grimwood J."/>
            <person name="Kramer R."/>
            <person name="Lindquist E."/>
            <person name="Lucas S."/>
            <person name="Salamov A."/>
            <person name="McFadden G.I."/>
            <person name="Lane C.E."/>
            <person name="Keeling P.J."/>
            <person name="Gray M.W."/>
            <person name="Grigoriev I.V."/>
            <person name="Archibald J.M."/>
        </authorList>
    </citation>
    <scope>NUCLEOTIDE SEQUENCE</scope>
    <source>
        <strain evidence="2 4">CCMP2712</strain>
    </source>
</reference>
<dbReference type="KEGG" id="gtt:GUITHDRAFT_148112"/>
<sequence length="431" mass="47152">MLVKLFILASLLLASSCEEDSSSSGYSGGNVAVKAGSLAGYVPVSDVKEHSEIDLDLRGIELAKNDWTAAKKIYTEGGGSMKSSDPVKYRTLQDMANIYKDPSSTFPRSEPFAKMAHAFWQTWTFADDHMRAVLDGKDEVKYGTYATGDLAKTDSARSQMTKKLAQYTIDWLYVLHEIEGALAGYNDVSLGNSRFEANGAAHTLDEAWAFYVGSLEDGSQEDGEVDGQGLGYAPYMLAEKMSKDFKTYGYIIGNGGSSRVNWELMYQFTAAQRYLQTPDKAAEVAESFKCIRAQLMVPVVQACIVYSYEASSADITSDSNLAKIKAEAWAFCAAALPWLHDVDPTAAAKVKEEVIISNAKRPNWSVVKESFSGKNLNKMGIKCDDIGSLDEAYPNAKFDKCSDDKSLFTSSYARSDVCGNVKMPKQRSVGS</sequence>
<dbReference type="PROSITE" id="PS51257">
    <property type="entry name" value="PROKAR_LIPOPROTEIN"/>
    <property type="match status" value="1"/>
</dbReference>
<dbReference type="Pfam" id="PF07692">
    <property type="entry name" value="Fea1"/>
    <property type="match status" value="1"/>
</dbReference>
<name>L1IAN6_GUITC</name>
<reference evidence="3" key="3">
    <citation type="submission" date="2016-03" db="UniProtKB">
        <authorList>
            <consortium name="EnsemblProtists"/>
        </authorList>
    </citation>
    <scope>IDENTIFICATION</scope>
</reference>
<dbReference type="AlphaFoldDB" id="L1IAN6"/>
<reference evidence="4" key="2">
    <citation type="submission" date="2012-11" db="EMBL/GenBank/DDBJ databases">
        <authorList>
            <person name="Kuo A."/>
            <person name="Curtis B.A."/>
            <person name="Tanifuji G."/>
            <person name="Burki F."/>
            <person name="Gruber A."/>
            <person name="Irimia M."/>
            <person name="Maruyama S."/>
            <person name="Arias M.C."/>
            <person name="Ball S.G."/>
            <person name="Gile G.H."/>
            <person name="Hirakawa Y."/>
            <person name="Hopkins J.F."/>
            <person name="Rensing S.A."/>
            <person name="Schmutz J."/>
            <person name="Symeonidi A."/>
            <person name="Elias M."/>
            <person name="Eveleigh R.J."/>
            <person name="Herman E.K."/>
            <person name="Klute M.J."/>
            <person name="Nakayama T."/>
            <person name="Obornik M."/>
            <person name="Reyes-Prieto A."/>
            <person name="Armbrust E.V."/>
            <person name="Aves S.J."/>
            <person name="Beiko R.G."/>
            <person name="Coutinho P."/>
            <person name="Dacks J.B."/>
            <person name="Durnford D.G."/>
            <person name="Fast N.M."/>
            <person name="Green B.R."/>
            <person name="Grisdale C."/>
            <person name="Hempe F."/>
            <person name="Henrissat B."/>
            <person name="Hoppner M.P."/>
            <person name="Ishida K.-I."/>
            <person name="Kim E."/>
            <person name="Koreny L."/>
            <person name="Kroth P.G."/>
            <person name="Liu Y."/>
            <person name="Malik S.-B."/>
            <person name="Maier U.G."/>
            <person name="McRose D."/>
            <person name="Mock T."/>
            <person name="Neilson J.A."/>
            <person name="Onodera N.T."/>
            <person name="Poole A.M."/>
            <person name="Pritham E.J."/>
            <person name="Richards T.A."/>
            <person name="Rocap G."/>
            <person name="Roy S.W."/>
            <person name="Sarai C."/>
            <person name="Schaack S."/>
            <person name="Shirato S."/>
            <person name="Slamovits C.H."/>
            <person name="Spencer D.F."/>
            <person name="Suzuki S."/>
            <person name="Worden A.Z."/>
            <person name="Zauner S."/>
            <person name="Barry K."/>
            <person name="Bell C."/>
            <person name="Bharti A.K."/>
            <person name="Crow J.A."/>
            <person name="Grimwood J."/>
            <person name="Kramer R."/>
            <person name="Lindquist E."/>
            <person name="Lucas S."/>
            <person name="Salamov A."/>
            <person name="McFadden G.I."/>
            <person name="Lane C.E."/>
            <person name="Keeling P.J."/>
            <person name="Gray M.W."/>
            <person name="Grigoriev I.V."/>
            <person name="Archibald J.M."/>
        </authorList>
    </citation>
    <scope>NUCLEOTIDE SEQUENCE</scope>
    <source>
        <strain evidence="4">CCMP2712</strain>
    </source>
</reference>